<reference evidence="1 2" key="1">
    <citation type="submission" date="2020-08" db="EMBL/GenBank/DDBJ databases">
        <title>A novel species.</title>
        <authorList>
            <person name="Gao J."/>
        </authorList>
    </citation>
    <scope>NUCLEOTIDE SEQUENCE [LARGE SCALE GENOMIC DNA]</scope>
    <source>
        <strain evidence="1 2">CRXT-G-22</strain>
    </source>
</reference>
<dbReference type="KEGG" id="sroi:IAG44_10930"/>
<name>A0A7H0IAU7_9ACTN</name>
<evidence type="ECO:0000313" key="2">
    <source>
        <dbReference type="Proteomes" id="UP000516052"/>
    </source>
</evidence>
<protein>
    <submittedName>
        <fullName evidence="1">Uncharacterized protein</fullName>
    </submittedName>
</protein>
<dbReference type="RefSeq" id="WP_187746946.1">
    <property type="nucleotide sequence ID" value="NZ_CP060828.1"/>
</dbReference>
<accession>A0A7H0IAU7</accession>
<proteinExistence type="predicted"/>
<gene>
    <name evidence="1" type="ORF">IAG44_10930</name>
</gene>
<organism evidence="1 2">
    <name type="scientific">Streptomyces roseirectus</name>
    <dbReference type="NCBI Taxonomy" id="2768066"/>
    <lineage>
        <taxon>Bacteria</taxon>
        <taxon>Bacillati</taxon>
        <taxon>Actinomycetota</taxon>
        <taxon>Actinomycetes</taxon>
        <taxon>Kitasatosporales</taxon>
        <taxon>Streptomycetaceae</taxon>
        <taxon>Streptomyces</taxon>
    </lineage>
</organism>
<dbReference type="EMBL" id="CP060828">
    <property type="protein sequence ID" value="QNP69913.1"/>
    <property type="molecule type" value="Genomic_DNA"/>
</dbReference>
<keyword evidence="2" id="KW-1185">Reference proteome</keyword>
<dbReference type="AlphaFoldDB" id="A0A7H0IAU7"/>
<sequence length="62" mass="7418">MGWGRRRYDPVPCEYCGEPVPQDGRRWYRRRKRYCGWRHRAKASVIKRVFDAIDGFLDAIGS</sequence>
<dbReference type="Proteomes" id="UP000516052">
    <property type="component" value="Chromosome"/>
</dbReference>
<evidence type="ECO:0000313" key="1">
    <source>
        <dbReference type="EMBL" id="QNP69913.1"/>
    </source>
</evidence>